<dbReference type="RefSeq" id="XP_002773955.1">
    <property type="nucleotide sequence ID" value="XM_002773909.1"/>
</dbReference>
<dbReference type="InParanoid" id="C5LCT8"/>
<evidence type="ECO:0000313" key="3">
    <source>
        <dbReference type="Proteomes" id="UP000007800"/>
    </source>
</evidence>
<gene>
    <name evidence="2" type="ORF">Pmar_PMAR011818</name>
</gene>
<evidence type="ECO:0000313" key="2">
    <source>
        <dbReference type="EMBL" id="EER05771.1"/>
    </source>
</evidence>
<dbReference type="PANTHER" id="PTHR37572:SF1">
    <property type="entry name" value="GA22863"/>
    <property type="match status" value="1"/>
</dbReference>
<keyword evidence="3" id="KW-1185">Reference proteome</keyword>
<accession>C5LCT8</accession>
<evidence type="ECO:0000256" key="1">
    <source>
        <dbReference type="SAM" id="MobiDB-lite"/>
    </source>
</evidence>
<dbReference type="OrthoDB" id="366026at2759"/>
<dbReference type="EMBL" id="GG680918">
    <property type="protein sequence ID" value="EER05771.1"/>
    <property type="molecule type" value="Genomic_DNA"/>
</dbReference>
<sequence length="248" mass="26154">MNSAAGYPTNSAAGYPTNSAAGYPTNSAAGYPTNSAAGYPTNSAAGYPTNSATGYPTNSAAGYPTNSAAGYPTNSAAGYPTNSATGYPTNSAAGYPTNSAAGYPTNSAAGYPTNSSNFSIEVNKDPGGSARPELTILPQPYTVCAEHKSTGVRLNERLACLAQESRESLELGRDLLAAQTRFLQHDMQLNATFNLNEVEGAFLKKAHHIELLRGYKQNSDYHKTRARGMDARLYRSFETTNKHLGTIV</sequence>
<dbReference type="GeneID" id="9042973"/>
<proteinExistence type="predicted"/>
<dbReference type="AlphaFoldDB" id="C5LCT8"/>
<dbReference type="PANTHER" id="PTHR37572">
    <property type="entry name" value="GA22863"/>
    <property type="match status" value="1"/>
</dbReference>
<name>C5LCT8_PERM5</name>
<dbReference type="Proteomes" id="UP000007800">
    <property type="component" value="Unassembled WGS sequence"/>
</dbReference>
<protein>
    <submittedName>
        <fullName evidence="2">Circumsporozoite protein, putative</fullName>
    </submittedName>
</protein>
<feature type="region of interest" description="Disordered" evidence="1">
    <location>
        <begin position="15"/>
        <end position="39"/>
    </location>
</feature>
<organism evidence="3">
    <name type="scientific">Perkinsus marinus (strain ATCC 50983 / TXsc)</name>
    <dbReference type="NCBI Taxonomy" id="423536"/>
    <lineage>
        <taxon>Eukaryota</taxon>
        <taxon>Sar</taxon>
        <taxon>Alveolata</taxon>
        <taxon>Perkinsozoa</taxon>
        <taxon>Perkinsea</taxon>
        <taxon>Perkinsida</taxon>
        <taxon>Perkinsidae</taxon>
        <taxon>Perkinsus</taxon>
    </lineage>
</organism>
<reference evidence="2 3" key="1">
    <citation type="submission" date="2008-07" db="EMBL/GenBank/DDBJ databases">
        <authorList>
            <person name="El-Sayed N."/>
            <person name="Caler E."/>
            <person name="Inman J."/>
            <person name="Amedeo P."/>
            <person name="Hass B."/>
            <person name="Wortman J."/>
        </authorList>
    </citation>
    <scope>NUCLEOTIDE SEQUENCE [LARGE SCALE GENOMIC DNA]</scope>
    <source>
        <strain evidence="3">ATCC 50983 / TXsc</strain>
    </source>
</reference>